<dbReference type="InterPro" id="IPR047744">
    <property type="entry name" value="YmiA_put-like"/>
</dbReference>
<organism evidence="2 3">
    <name type="scientific">Klebsiella aerogenes (strain ATCC 13048 / DSM 30053 / CCUG 1429 / JCM 1235 / KCTC 2190 / NBRC 13534 / NCIMB 10102 / NCTC 10006 / CDC 819-56)</name>
    <name type="common">Enterobacter aerogenes</name>
    <dbReference type="NCBI Taxonomy" id="1028307"/>
    <lineage>
        <taxon>Bacteria</taxon>
        <taxon>Pseudomonadati</taxon>
        <taxon>Pseudomonadota</taxon>
        <taxon>Gammaproteobacteria</taxon>
        <taxon>Enterobacterales</taxon>
        <taxon>Enterobacteriaceae</taxon>
        <taxon>Klebsiella/Raoultella group</taxon>
        <taxon>Klebsiella</taxon>
    </lineage>
</organism>
<evidence type="ECO:0000256" key="1">
    <source>
        <dbReference type="SAM" id="Phobius"/>
    </source>
</evidence>
<dbReference type="PATRIC" id="fig|1028307.3.peg.4247"/>
<feature type="transmembrane region" description="Helical" evidence="1">
    <location>
        <begin position="38"/>
        <end position="60"/>
    </location>
</feature>
<accession>A0A0H3FXP5</accession>
<dbReference type="HOGENOM" id="CLU_209003_0_0_6"/>
<gene>
    <name evidence="2" type="ordered locus">EAE_21335</name>
</gene>
<keyword evidence="1" id="KW-1133">Transmembrane helix</keyword>
<dbReference type="AlphaFoldDB" id="A0A0H3FXP5"/>
<dbReference type="EMBL" id="CP002824">
    <property type="protein sequence ID" value="AEG99172.1"/>
    <property type="molecule type" value="Genomic_DNA"/>
</dbReference>
<keyword evidence="3" id="KW-1185">Reference proteome</keyword>
<dbReference type="NCBIfam" id="NF000536">
    <property type="entry name" value="YmiA"/>
    <property type="match status" value="1"/>
</dbReference>
<dbReference type="KEGG" id="eae:EAE_21335"/>
<sequence>MILAIGGDEMINNIDYTKLAMAYQSDKAEIDPTLRSQVWGSLLVGLSAFWCIVALFIWIIS</sequence>
<dbReference type="Proteomes" id="UP000008881">
    <property type="component" value="Chromosome"/>
</dbReference>
<proteinExistence type="predicted"/>
<dbReference type="eggNOG" id="ENOG5033GV6">
    <property type="taxonomic scope" value="Bacteria"/>
</dbReference>
<reference evidence="2 3" key="1">
    <citation type="journal article" date="2012" name="J. Bacteriol.">
        <title>Complete genome sequence of Enterobacter aerogenes KCTC 2190.</title>
        <authorList>
            <person name="Shin S.H."/>
            <person name="Kim S."/>
            <person name="Kim J.Y."/>
            <person name="Lee S."/>
            <person name="Um Y."/>
            <person name="Oh M.K."/>
            <person name="Kim Y.R."/>
            <person name="Lee J."/>
            <person name="Yang K.S."/>
        </authorList>
    </citation>
    <scope>NUCLEOTIDE SEQUENCE [LARGE SCALE GENOMIC DNA]</scope>
    <source>
        <strain evidence="2 3">KCTC 2190</strain>
    </source>
</reference>
<name>A0A0H3FXP5_KLEAK</name>
<evidence type="ECO:0000313" key="3">
    <source>
        <dbReference type="Proteomes" id="UP000008881"/>
    </source>
</evidence>
<evidence type="ECO:0000313" key="2">
    <source>
        <dbReference type="EMBL" id="AEG99172.1"/>
    </source>
</evidence>
<dbReference type="OrthoDB" id="6540960at2"/>
<keyword evidence="1" id="KW-0472">Membrane</keyword>
<protein>
    <submittedName>
        <fullName evidence="2">Uncharacterized protein</fullName>
    </submittedName>
</protein>
<keyword evidence="1" id="KW-0812">Transmembrane</keyword>
<dbReference type="Pfam" id="PF22868">
    <property type="entry name" value="YmiA-like"/>
    <property type="match status" value="1"/>
</dbReference>